<name>A0A934R5R5_9BACT</name>
<keyword evidence="3" id="KW-1185">Reference proteome</keyword>
<dbReference type="AlphaFoldDB" id="A0A934R5R5"/>
<accession>A0A934R5R5</accession>
<sequence>MTPDFIHRFVPASGGNVATSPTLLLLHGTGGNEDDLLQLGHSLAPGANLLSPRGKILENGMPRFFRRLAEGVFDEVDLLRRTQELGDFVIAAAKEYGFSPETITAVGYSNGANIAASLLLLRPGILKNAVLLRAMVPLTPTKAPDLTGTRVFLASGLSDPILPIDNARTLGKMLRDAGSELTHLEINTGHQLTSGELDTARTWLGDGS</sequence>
<dbReference type="InterPro" id="IPR029058">
    <property type="entry name" value="AB_hydrolase_fold"/>
</dbReference>
<keyword evidence="2" id="KW-0378">Hydrolase</keyword>
<dbReference type="GO" id="GO:0016787">
    <property type="term" value="F:hydrolase activity"/>
    <property type="evidence" value="ECO:0007669"/>
    <property type="project" value="UniProtKB-KW"/>
</dbReference>
<protein>
    <submittedName>
        <fullName evidence="2">Alpha/beta hydrolase</fullName>
    </submittedName>
</protein>
<dbReference type="RefSeq" id="WP_200351811.1">
    <property type="nucleotide sequence ID" value="NZ_BAABHZ010000006.1"/>
</dbReference>
<gene>
    <name evidence="2" type="ORF">JIN84_14775</name>
</gene>
<evidence type="ECO:0000259" key="1">
    <source>
        <dbReference type="Pfam" id="PF02230"/>
    </source>
</evidence>
<evidence type="ECO:0000313" key="3">
    <source>
        <dbReference type="Proteomes" id="UP000600139"/>
    </source>
</evidence>
<dbReference type="Proteomes" id="UP000600139">
    <property type="component" value="Unassembled WGS sequence"/>
</dbReference>
<feature type="domain" description="Phospholipase/carboxylesterase/thioesterase" evidence="1">
    <location>
        <begin position="18"/>
        <end position="204"/>
    </location>
</feature>
<dbReference type="Pfam" id="PF02230">
    <property type="entry name" value="Abhydrolase_2"/>
    <property type="match status" value="1"/>
</dbReference>
<dbReference type="EMBL" id="JAENIK010000011">
    <property type="protein sequence ID" value="MBK1816887.1"/>
    <property type="molecule type" value="Genomic_DNA"/>
</dbReference>
<organism evidence="2 3">
    <name type="scientific">Luteolibacter yonseiensis</name>
    <dbReference type="NCBI Taxonomy" id="1144680"/>
    <lineage>
        <taxon>Bacteria</taxon>
        <taxon>Pseudomonadati</taxon>
        <taxon>Verrucomicrobiota</taxon>
        <taxon>Verrucomicrobiia</taxon>
        <taxon>Verrucomicrobiales</taxon>
        <taxon>Verrucomicrobiaceae</taxon>
        <taxon>Luteolibacter</taxon>
    </lineage>
</organism>
<comment type="caution">
    <text evidence="2">The sequence shown here is derived from an EMBL/GenBank/DDBJ whole genome shotgun (WGS) entry which is preliminary data.</text>
</comment>
<evidence type="ECO:0000313" key="2">
    <source>
        <dbReference type="EMBL" id="MBK1816887.1"/>
    </source>
</evidence>
<dbReference type="SUPFAM" id="SSF53474">
    <property type="entry name" value="alpha/beta-Hydrolases"/>
    <property type="match status" value="1"/>
</dbReference>
<reference evidence="2" key="1">
    <citation type="submission" date="2021-01" db="EMBL/GenBank/DDBJ databases">
        <title>Modified the classification status of verrucomicrobia.</title>
        <authorList>
            <person name="Feng X."/>
        </authorList>
    </citation>
    <scope>NUCLEOTIDE SEQUENCE</scope>
    <source>
        <strain evidence="2">JCM 18052</strain>
    </source>
</reference>
<proteinExistence type="predicted"/>
<dbReference type="InterPro" id="IPR003140">
    <property type="entry name" value="PLipase/COase/thioEstase"/>
</dbReference>
<dbReference type="Gene3D" id="3.40.50.1820">
    <property type="entry name" value="alpha/beta hydrolase"/>
    <property type="match status" value="1"/>
</dbReference>